<keyword evidence="4 8" id="KW-0812">Transmembrane</keyword>
<accession>V9HVH3</accession>
<dbReference type="RefSeq" id="WP_009526627.1">
    <property type="nucleotide sequence ID" value="NZ_JH815225.1"/>
</dbReference>
<dbReference type="GO" id="GO:0008233">
    <property type="term" value="F:peptidase activity"/>
    <property type="evidence" value="ECO:0007669"/>
    <property type="project" value="UniProtKB-KW"/>
</dbReference>
<reference evidence="9 10" key="1">
    <citation type="submission" date="2012-05" db="EMBL/GenBank/DDBJ databases">
        <title>The Genome Sequence of Eubacteriaceae bacterium CM2.</title>
        <authorList>
            <consortium name="The Broad Institute Genome Sequencing Platform"/>
            <person name="Earl A."/>
            <person name="Ward D."/>
            <person name="Feldgarden M."/>
            <person name="Gevers D."/>
            <person name="Sizova M."/>
            <person name="Hazen A."/>
            <person name="Epstein S."/>
            <person name="Walker B."/>
            <person name="Young S.K."/>
            <person name="Zeng Q."/>
            <person name="Gargeya S."/>
            <person name="Fitzgerald M."/>
            <person name="Haas B."/>
            <person name="Abouelleil A."/>
            <person name="Alvarado L."/>
            <person name="Arachchi H.M."/>
            <person name="Berlin A."/>
            <person name="Chapman S.B."/>
            <person name="Goldberg J."/>
            <person name="Griggs A."/>
            <person name="Gujja S."/>
            <person name="Hansen M."/>
            <person name="Howarth C."/>
            <person name="Imamovic A."/>
            <person name="Larimer J."/>
            <person name="McCowen C."/>
            <person name="Montmayeur A."/>
            <person name="Murphy C."/>
            <person name="Neiman D."/>
            <person name="Pearson M."/>
            <person name="Priest M."/>
            <person name="Roberts A."/>
            <person name="Saif S."/>
            <person name="Shea T."/>
            <person name="Sisk P."/>
            <person name="Sykes S."/>
            <person name="Wortman J."/>
            <person name="Nusbaum C."/>
            <person name="Birren B."/>
        </authorList>
    </citation>
    <scope>NUCLEOTIDE SEQUENCE [LARGE SCALE GENOMIC DNA]</scope>
    <source>
        <strain evidence="9 10">CM2</strain>
    </source>
</reference>
<gene>
    <name evidence="9" type="ORF">HMPREF9630_01471</name>
</gene>
<feature type="transmembrane region" description="Helical" evidence="8">
    <location>
        <begin position="34"/>
        <end position="51"/>
    </location>
</feature>
<dbReference type="EMBL" id="AFZF02000003">
    <property type="protein sequence ID" value="EHL17781.1"/>
    <property type="molecule type" value="Genomic_DNA"/>
</dbReference>
<dbReference type="Proteomes" id="UP000017818">
    <property type="component" value="Unassembled WGS sequence"/>
</dbReference>
<name>V9HVH3_9FIRM</name>
<dbReference type="GO" id="GO:0009372">
    <property type="term" value="P:quorum sensing"/>
    <property type="evidence" value="ECO:0007669"/>
    <property type="project" value="UniProtKB-KW"/>
</dbReference>
<evidence type="ECO:0000256" key="4">
    <source>
        <dbReference type="ARBA" id="ARBA00022692"/>
    </source>
</evidence>
<dbReference type="Pfam" id="PF04647">
    <property type="entry name" value="AgrB"/>
    <property type="match status" value="1"/>
</dbReference>
<comment type="caution">
    <text evidence="9">The sequence shown here is derived from an EMBL/GenBank/DDBJ whole genome shotgun (WGS) entry which is preliminary data.</text>
</comment>
<evidence type="ECO:0000256" key="5">
    <source>
        <dbReference type="ARBA" id="ARBA00022801"/>
    </source>
</evidence>
<evidence type="ECO:0000256" key="1">
    <source>
        <dbReference type="ARBA" id="ARBA00022475"/>
    </source>
</evidence>
<keyword evidence="3" id="KW-0645">Protease</keyword>
<evidence type="ECO:0000313" key="10">
    <source>
        <dbReference type="Proteomes" id="UP000017818"/>
    </source>
</evidence>
<dbReference type="HOGENOM" id="CLU_098969_1_2_9"/>
<protein>
    <recommendedName>
        <fullName evidence="11">Accessory protein regulator protein B</fullName>
    </recommendedName>
</protein>
<sequence length="205" mass="23194">MNGSFIEKIVCFLKKEGIIESDKEQIYFFGIKQAAFLLINLIITLSIAIIFEKKIELLIFILQFISLRSFSGGYHSKSKITCTIISSAAQIIALFLLGIVYLDIKFVIIATIVFSILIILFSPIESSNKPLDKLERKIYKRITTFILFVFIAISIFSYFFYNTDTVAGITLINTGIVLILQLICVIKHKIVFVTVIVLSILSIFS</sequence>
<dbReference type="GO" id="GO:0016020">
    <property type="term" value="C:membrane"/>
    <property type="evidence" value="ECO:0007669"/>
    <property type="project" value="InterPro"/>
</dbReference>
<dbReference type="SMART" id="SM00793">
    <property type="entry name" value="AgrB"/>
    <property type="match status" value="1"/>
</dbReference>
<feature type="transmembrane region" description="Helical" evidence="8">
    <location>
        <begin position="176"/>
        <end position="204"/>
    </location>
</feature>
<evidence type="ECO:0000256" key="2">
    <source>
        <dbReference type="ARBA" id="ARBA00022654"/>
    </source>
</evidence>
<dbReference type="InterPro" id="IPR006741">
    <property type="entry name" value="AgrB"/>
</dbReference>
<evidence type="ECO:0000256" key="7">
    <source>
        <dbReference type="ARBA" id="ARBA00023136"/>
    </source>
</evidence>
<dbReference type="OrthoDB" id="9815055at2"/>
<feature type="transmembrane region" description="Helical" evidence="8">
    <location>
        <begin position="81"/>
        <end position="100"/>
    </location>
</feature>
<proteinExistence type="predicted"/>
<dbReference type="AlphaFoldDB" id="V9HVH3"/>
<dbReference type="GO" id="GO:0006508">
    <property type="term" value="P:proteolysis"/>
    <property type="evidence" value="ECO:0007669"/>
    <property type="project" value="UniProtKB-KW"/>
</dbReference>
<evidence type="ECO:0000256" key="6">
    <source>
        <dbReference type="ARBA" id="ARBA00022989"/>
    </source>
</evidence>
<feature type="transmembrane region" description="Helical" evidence="8">
    <location>
        <begin position="145"/>
        <end position="161"/>
    </location>
</feature>
<evidence type="ECO:0000313" key="9">
    <source>
        <dbReference type="EMBL" id="EHL17781.1"/>
    </source>
</evidence>
<keyword evidence="5" id="KW-0378">Hydrolase</keyword>
<evidence type="ECO:0008006" key="11">
    <source>
        <dbReference type="Google" id="ProtNLM"/>
    </source>
</evidence>
<keyword evidence="7 8" id="KW-0472">Membrane</keyword>
<organism evidence="9 10">
    <name type="scientific">Peptoanaerobacter stomatis</name>
    <dbReference type="NCBI Taxonomy" id="796937"/>
    <lineage>
        <taxon>Bacteria</taxon>
        <taxon>Bacillati</taxon>
        <taxon>Bacillota</taxon>
        <taxon>Clostridia</taxon>
        <taxon>Peptostreptococcales</taxon>
        <taxon>Filifactoraceae</taxon>
        <taxon>Peptoanaerobacter</taxon>
    </lineage>
</organism>
<evidence type="ECO:0000256" key="3">
    <source>
        <dbReference type="ARBA" id="ARBA00022670"/>
    </source>
</evidence>
<feature type="transmembrane region" description="Helical" evidence="8">
    <location>
        <begin position="106"/>
        <end position="124"/>
    </location>
</feature>
<evidence type="ECO:0000256" key="8">
    <source>
        <dbReference type="SAM" id="Phobius"/>
    </source>
</evidence>
<keyword evidence="2" id="KW-0673">Quorum sensing</keyword>
<keyword evidence="1" id="KW-1003">Cell membrane</keyword>
<keyword evidence="6 8" id="KW-1133">Transmembrane helix</keyword>